<proteinExistence type="inferred from homology"/>
<comment type="subunit">
    <text evidence="6">The basal body constitutes a major portion of the flagellar organelle and consists of a number of rings mounted on a central rod.</text>
</comment>
<dbReference type="AlphaFoldDB" id="A0AA95NDW2"/>
<dbReference type="InterPro" id="IPR001444">
    <property type="entry name" value="Flag_bb_rod_N"/>
</dbReference>
<dbReference type="InterPro" id="IPR019776">
    <property type="entry name" value="Flagellar_basal_body_rod_CS"/>
</dbReference>
<evidence type="ECO:0000256" key="5">
    <source>
        <dbReference type="ARBA" id="ARBA00024934"/>
    </source>
</evidence>
<dbReference type="RefSeq" id="WP_285231406.1">
    <property type="nucleotide sequence ID" value="NZ_CP116346.1"/>
</dbReference>
<dbReference type="NCBIfam" id="TIGR01396">
    <property type="entry name" value="FlgB"/>
    <property type="match status" value="1"/>
</dbReference>
<dbReference type="PANTHER" id="PTHR30435">
    <property type="entry name" value="FLAGELLAR PROTEIN"/>
    <property type="match status" value="1"/>
</dbReference>
<evidence type="ECO:0000259" key="7">
    <source>
        <dbReference type="Pfam" id="PF00460"/>
    </source>
</evidence>
<dbReference type="PROSITE" id="PS00588">
    <property type="entry name" value="FLAGELLA_BB_ROD"/>
    <property type="match status" value="1"/>
</dbReference>
<keyword evidence="8" id="KW-0282">Flagellum</keyword>
<dbReference type="Pfam" id="PF00460">
    <property type="entry name" value="Flg_bb_rod"/>
    <property type="match status" value="1"/>
</dbReference>
<name>A0AA95NDW2_9BURK</name>
<evidence type="ECO:0000256" key="6">
    <source>
        <dbReference type="PIRNR" id="PIRNR002889"/>
    </source>
</evidence>
<evidence type="ECO:0000256" key="3">
    <source>
        <dbReference type="ARBA" id="ARBA00014376"/>
    </source>
</evidence>
<evidence type="ECO:0000256" key="2">
    <source>
        <dbReference type="ARBA" id="ARBA00009677"/>
    </source>
</evidence>
<dbReference type="EMBL" id="CP116346">
    <property type="protein sequence ID" value="WIT10338.1"/>
    <property type="molecule type" value="Genomic_DNA"/>
</dbReference>
<protein>
    <recommendedName>
        <fullName evidence="3 6">Flagellar basal body rod protein FlgB</fullName>
    </recommendedName>
</protein>
<gene>
    <name evidence="8" type="primary">flgB</name>
    <name evidence="8" type="ORF">PFX98_15610</name>
</gene>
<evidence type="ECO:0000313" key="9">
    <source>
        <dbReference type="Proteomes" id="UP001177769"/>
    </source>
</evidence>
<evidence type="ECO:0000256" key="4">
    <source>
        <dbReference type="ARBA" id="ARBA00023143"/>
    </source>
</evidence>
<comment type="function">
    <text evidence="5 6">Structural component of flagellum, the bacterial motility apparatus. Part of the rod structure of flagellar basal body.</text>
</comment>
<dbReference type="GO" id="GO:0030694">
    <property type="term" value="C:bacterial-type flagellum basal body, rod"/>
    <property type="evidence" value="ECO:0007669"/>
    <property type="project" value="InterPro"/>
</dbReference>
<dbReference type="InterPro" id="IPR006300">
    <property type="entry name" value="FlgB"/>
</dbReference>
<keyword evidence="8" id="KW-0966">Cell projection</keyword>
<keyword evidence="4 6" id="KW-0975">Bacterial flagellum</keyword>
<accession>A0AA95NDW2</accession>
<keyword evidence="9" id="KW-1185">Reference proteome</keyword>
<dbReference type="Proteomes" id="UP001177769">
    <property type="component" value="Chromosome"/>
</dbReference>
<dbReference type="GO" id="GO:0071973">
    <property type="term" value="P:bacterial-type flagellum-dependent cell motility"/>
    <property type="evidence" value="ECO:0007669"/>
    <property type="project" value="InterPro"/>
</dbReference>
<comment type="subcellular location">
    <subcellularLocation>
        <location evidence="1 6">Bacterial flagellum basal body</location>
    </subcellularLocation>
</comment>
<dbReference type="KEGG" id="pais:PFX98_15610"/>
<organism evidence="8 9">
    <name type="scientific">Paucibacter sediminis</name>
    <dbReference type="NCBI Taxonomy" id="3019553"/>
    <lineage>
        <taxon>Bacteria</taxon>
        <taxon>Pseudomonadati</taxon>
        <taxon>Pseudomonadota</taxon>
        <taxon>Betaproteobacteria</taxon>
        <taxon>Burkholderiales</taxon>
        <taxon>Sphaerotilaceae</taxon>
        <taxon>Roseateles</taxon>
    </lineage>
</organism>
<keyword evidence="8" id="KW-0969">Cilium</keyword>
<sequence length="137" mass="14780">MINRLTDALNFQTEALTLRSERQRLLASNIANADTPGYQARDIDFARALKEATGQIATAGAMQVTQAGHISPAAGARSDSQKLHALAAQTNLDSNTVDMDRERANFADNAVKYEATLRFINSSVRTTLDAMKSPNAA</sequence>
<evidence type="ECO:0000313" key="8">
    <source>
        <dbReference type="EMBL" id="WIT10338.1"/>
    </source>
</evidence>
<comment type="similarity">
    <text evidence="2 6">Belongs to the flagella basal body rod proteins family.</text>
</comment>
<reference evidence="8" key="1">
    <citation type="submission" date="2023-01" db="EMBL/GenBank/DDBJ databases">
        <title>Whole genome sequence of Paucibacter sp. S2-9 isolated from pond sediment.</title>
        <authorList>
            <person name="Jung J.Y."/>
        </authorList>
    </citation>
    <scope>NUCLEOTIDE SEQUENCE</scope>
    <source>
        <strain evidence="8">S2-9</strain>
    </source>
</reference>
<dbReference type="PANTHER" id="PTHR30435:SF12">
    <property type="entry name" value="FLAGELLAR BASAL BODY ROD PROTEIN FLGB"/>
    <property type="match status" value="1"/>
</dbReference>
<dbReference type="PIRSF" id="PIRSF002889">
    <property type="entry name" value="Rod_FlgB"/>
    <property type="match status" value="1"/>
</dbReference>
<feature type="domain" description="Flagellar basal body rod protein N-terminal" evidence="7">
    <location>
        <begin position="9"/>
        <end position="39"/>
    </location>
</feature>
<evidence type="ECO:0000256" key="1">
    <source>
        <dbReference type="ARBA" id="ARBA00004117"/>
    </source>
</evidence>